<reference evidence="4" key="1">
    <citation type="submission" date="2017-02" db="UniProtKB">
        <authorList>
            <consortium name="WormBaseParasite"/>
        </authorList>
    </citation>
    <scope>IDENTIFICATION</scope>
</reference>
<dbReference type="Proteomes" id="UP000050640">
    <property type="component" value="Unplaced"/>
</dbReference>
<evidence type="ECO:0000313" key="3">
    <source>
        <dbReference type="Proteomes" id="UP000050640"/>
    </source>
</evidence>
<feature type="transmembrane region" description="Helical" evidence="1">
    <location>
        <begin position="92"/>
        <end position="113"/>
    </location>
</feature>
<evidence type="ECO:0000256" key="2">
    <source>
        <dbReference type="SAM" id="SignalP"/>
    </source>
</evidence>
<feature type="chain" id="PRO_5006447850" evidence="2">
    <location>
        <begin position="24"/>
        <end position="130"/>
    </location>
</feature>
<keyword evidence="1" id="KW-1133">Transmembrane helix</keyword>
<evidence type="ECO:0000256" key="1">
    <source>
        <dbReference type="SAM" id="Phobius"/>
    </source>
</evidence>
<dbReference type="Pfam" id="PF10853">
    <property type="entry name" value="DUF2650"/>
    <property type="match status" value="1"/>
</dbReference>
<keyword evidence="2" id="KW-0732">Signal</keyword>
<organism evidence="3 4">
    <name type="scientific">Elaeophora elaphi</name>
    <dbReference type="NCBI Taxonomy" id="1147741"/>
    <lineage>
        <taxon>Eukaryota</taxon>
        <taxon>Metazoa</taxon>
        <taxon>Ecdysozoa</taxon>
        <taxon>Nematoda</taxon>
        <taxon>Chromadorea</taxon>
        <taxon>Rhabditida</taxon>
        <taxon>Spirurina</taxon>
        <taxon>Spiruromorpha</taxon>
        <taxon>Filarioidea</taxon>
        <taxon>Onchocercidae</taxon>
        <taxon>Elaeophora</taxon>
    </lineage>
</organism>
<evidence type="ECO:0000313" key="4">
    <source>
        <dbReference type="WBParaSite" id="EEL_0000665501-mRNA-1"/>
    </source>
</evidence>
<keyword evidence="1" id="KW-0472">Membrane</keyword>
<accession>A0A0R3RWU3</accession>
<keyword evidence="3" id="KW-1185">Reference proteome</keyword>
<dbReference type="PANTHER" id="PTHR34149:SF5">
    <property type="entry name" value="TRANSMEMBRANE PROTEIN"/>
    <property type="match status" value="1"/>
</dbReference>
<dbReference type="WBParaSite" id="EEL_0000665501-mRNA-1">
    <property type="protein sequence ID" value="EEL_0000665501-mRNA-1"/>
    <property type="gene ID" value="EEL_0000665501"/>
</dbReference>
<dbReference type="AlphaFoldDB" id="A0A0R3RWU3"/>
<feature type="signal peptide" evidence="2">
    <location>
        <begin position="1"/>
        <end position="23"/>
    </location>
</feature>
<dbReference type="InterPro" id="IPR022559">
    <property type="entry name" value="SUP-1-like"/>
</dbReference>
<proteinExistence type="predicted"/>
<keyword evidence="1" id="KW-0812">Transmembrane</keyword>
<name>A0A0R3RWU3_9BILA</name>
<sequence length="130" mass="15135">MLFRFFLSFLIIVLYCLVNEILALVEIWPDPVDDGRENYPKPTTWSNKHYGQWCRNRTVNRYMQCPMGSAFHYYSCCGETGTECCFRLQPTVVAYLVSIVIVIIISLIFYLLLKLNLICSTTNIIDSNEE</sequence>
<protein>
    <submittedName>
        <fullName evidence="4">CX domain-containing protein</fullName>
    </submittedName>
</protein>
<dbReference type="PANTHER" id="PTHR34149">
    <property type="entry name" value="PROTEIN CBG11905-RELATED"/>
    <property type="match status" value="1"/>
</dbReference>